<dbReference type="InterPro" id="IPR006481">
    <property type="entry name" value="Phage_lambda_GpS_holin"/>
</dbReference>
<accession>A0AAN4JCH7</accession>
<feature type="transmembrane region" description="Helical" evidence="1">
    <location>
        <begin position="47"/>
        <end position="68"/>
    </location>
</feature>
<keyword evidence="1" id="KW-0472">Membrane</keyword>
<evidence type="ECO:0000313" key="3">
    <source>
        <dbReference type="Proteomes" id="UP001169574"/>
    </source>
</evidence>
<keyword evidence="1" id="KW-0812">Transmembrane</keyword>
<sequence length="116" mass="12588">MVEKEPGILGWIASLAPWAVGHAYATWGSITAFLAALWSSLKDGRGWVSSLFGGVLAVLITLSVLAVMRKSGLHEEWMPLVGLVVGFVGADRIRAAVLDAWELRKNKLVKNDESEK</sequence>
<gene>
    <name evidence="2" type="ORF">P7U51_000626</name>
</gene>
<proteinExistence type="predicted"/>
<feature type="transmembrane region" description="Helical" evidence="1">
    <location>
        <begin position="7"/>
        <end position="27"/>
    </location>
</feature>
<evidence type="ECO:0000256" key="1">
    <source>
        <dbReference type="SAM" id="Phobius"/>
    </source>
</evidence>
<organism evidence="2 3">
    <name type="scientific">Citrobacter freundii</name>
    <dbReference type="NCBI Taxonomy" id="546"/>
    <lineage>
        <taxon>Bacteria</taxon>
        <taxon>Pseudomonadati</taxon>
        <taxon>Pseudomonadota</taxon>
        <taxon>Gammaproteobacteria</taxon>
        <taxon>Enterobacterales</taxon>
        <taxon>Enterobacteriaceae</taxon>
        <taxon>Citrobacter</taxon>
        <taxon>Citrobacter freundii complex</taxon>
    </lineage>
</organism>
<dbReference type="EMBL" id="ABLGCN030000001">
    <property type="protein sequence ID" value="EMM7456174.1"/>
    <property type="molecule type" value="Genomic_DNA"/>
</dbReference>
<protein>
    <submittedName>
        <fullName evidence="2">Phage holin family protein</fullName>
    </submittedName>
</protein>
<dbReference type="Pfam" id="PF05106">
    <property type="entry name" value="Phage_holin_3_1"/>
    <property type="match status" value="1"/>
</dbReference>
<comment type="caution">
    <text evidence="2">The sequence shown here is derived from an EMBL/GenBank/DDBJ whole genome shotgun (WGS) entry which is preliminary data.</text>
</comment>
<dbReference type="AlphaFoldDB" id="A0AAN4JCH7"/>
<name>A0AAN4JCH7_CITFR</name>
<dbReference type="RefSeq" id="WP_043016503.1">
    <property type="nucleotide sequence ID" value="NZ_JADVHJ010000001.1"/>
</dbReference>
<keyword evidence="1" id="KW-1133">Transmembrane helix</keyword>
<evidence type="ECO:0000313" key="2">
    <source>
        <dbReference type="EMBL" id="EMM7456174.1"/>
    </source>
</evidence>
<dbReference type="Proteomes" id="UP001169574">
    <property type="component" value="Unassembled WGS sequence"/>
</dbReference>
<reference evidence="2" key="1">
    <citation type="submission" date="2024-02" db="EMBL/GenBank/DDBJ databases">
        <authorList>
            <consortium name="Clinical and Environmental Microbiology Branch: Whole genome sequencing antimicrobial resistance pathogens in the healthcare setting"/>
        </authorList>
    </citation>
    <scope>NUCLEOTIDE SEQUENCE</scope>
    <source>
        <strain evidence="2">Whole organism</strain>
    </source>
</reference>